<dbReference type="Pfam" id="PF06305">
    <property type="entry name" value="LapA_dom"/>
    <property type="match status" value="1"/>
</dbReference>
<organism evidence="7 8">
    <name type="scientific">Actinacidiphila alni</name>
    <dbReference type="NCBI Taxonomy" id="380248"/>
    <lineage>
        <taxon>Bacteria</taxon>
        <taxon>Bacillati</taxon>
        <taxon>Actinomycetota</taxon>
        <taxon>Actinomycetes</taxon>
        <taxon>Kitasatosporales</taxon>
        <taxon>Streptomycetaceae</taxon>
        <taxon>Actinacidiphila</taxon>
    </lineage>
</organism>
<dbReference type="RefSeq" id="WP_093711343.1">
    <property type="nucleotide sequence ID" value="NZ_FONG01000001.1"/>
</dbReference>
<keyword evidence="3 5" id="KW-1133">Transmembrane helix</keyword>
<keyword evidence="2 5" id="KW-0812">Transmembrane</keyword>
<dbReference type="Proteomes" id="UP000199323">
    <property type="component" value="Unassembled WGS sequence"/>
</dbReference>
<feature type="transmembrane region" description="Helical" evidence="5">
    <location>
        <begin position="53"/>
        <end position="71"/>
    </location>
</feature>
<gene>
    <name evidence="7" type="ORF">SAMN05216251_101178</name>
</gene>
<evidence type="ECO:0000256" key="1">
    <source>
        <dbReference type="ARBA" id="ARBA00022475"/>
    </source>
</evidence>
<evidence type="ECO:0000313" key="8">
    <source>
        <dbReference type="Proteomes" id="UP000199323"/>
    </source>
</evidence>
<reference evidence="7 8" key="1">
    <citation type="submission" date="2016-10" db="EMBL/GenBank/DDBJ databases">
        <authorList>
            <person name="de Groot N.N."/>
        </authorList>
    </citation>
    <scope>NUCLEOTIDE SEQUENCE [LARGE SCALE GENOMIC DNA]</scope>
    <source>
        <strain evidence="7 8">CGMCC 4.3510</strain>
    </source>
</reference>
<evidence type="ECO:0000256" key="4">
    <source>
        <dbReference type="ARBA" id="ARBA00023136"/>
    </source>
</evidence>
<accession>A0A1I1X3C2</accession>
<keyword evidence="8" id="KW-1185">Reference proteome</keyword>
<dbReference type="AlphaFoldDB" id="A0A1I1X3C2"/>
<dbReference type="OrthoDB" id="4334695at2"/>
<feature type="domain" description="Lipopolysaccharide assembly protein A" evidence="6">
    <location>
        <begin position="35"/>
        <end position="71"/>
    </location>
</feature>
<evidence type="ECO:0000313" key="7">
    <source>
        <dbReference type="EMBL" id="SFE01731.1"/>
    </source>
</evidence>
<evidence type="ECO:0000259" key="6">
    <source>
        <dbReference type="Pfam" id="PF06305"/>
    </source>
</evidence>
<dbReference type="GO" id="GO:0005886">
    <property type="term" value="C:plasma membrane"/>
    <property type="evidence" value="ECO:0007669"/>
    <property type="project" value="InterPro"/>
</dbReference>
<protein>
    <recommendedName>
        <fullName evidence="6">Lipopolysaccharide assembly protein A domain-containing protein</fullName>
    </recommendedName>
</protein>
<dbReference type="EMBL" id="FONG01000001">
    <property type="protein sequence ID" value="SFE01731.1"/>
    <property type="molecule type" value="Genomic_DNA"/>
</dbReference>
<evidence type="ECO:0000256" key="5">
    <source>
        <dbReference type="SAM" id="Phobius"/>
    </source>
</evidence>
<sequence length="81" mass="8815">MSTDKSLSDSKYGSLTAGRITVAVLAVLALVFIFENTRDVKIRLLIPEVTMPLWLALLGCFVIGALAGMFLRRSSRTKGGR</sequence>
<keyword evidence="1" id="KW-1003">Cell membrane</keyword>
<keyword evidence="4 5" id="KW-0472">Membrane</keyword>
<evidence type="ECO:0000256" key="2">
    <source>
        <dbReference type="ARBA" id="ARBA00022692"/>
    </source>
</evidence>
<evidence type="ECO:0000256" key="3">
    <source>
        <dbReference type="ARBA" id="ARBA00022989"/>
    </source>
</evidence>
<dbReference type="InterPro" id="IPR010445">
    <property type="entry name" value="LapA_dom"/>
</dbReference>
<name>A0A1I1X3C2_9ACTN</name>
<dbReference type="STRING" id="380248.SAMN05216251_101178"/>
<proteinExistence type="predicted"/>
<feature type="transmembrane region" description="Helical" evidence="5">
    <location>
        <begin position="12"/>
        <end position="33"/>
    </location>
</feature>